<evidence type="ECO:0000313" key="2">
    <source>
        <dbReference type="EMBL" id="GLR05906.1"/>
    </source>
</evidence>
<reference evidence="3" key="1">
    <citation type="journal article" date="2019" name="Int. J. Syst. Evol. Microbiol.">
        <title>The Global Catalogue of Microorganisms (GCM) 10K type strain sequencing project: providing services to taxonomists for standard genome sequencing and annotation.</title>
        <authorList>
            <consortium name="The Broad Institute Genomics Platform"/>
            <consortium name="The Broad Institute Genome Sequencing Center for Infectious Disease"/>
            <person name="Wu L."/>
            <person name="Ma J."/>
        </authorList>
    </citation>
    <scope>NUCLEOTIDE SEQUENCE [LARGE SCALE GENOMIC DNA]</scope>
    <source>
        <strain evidence="3">NBRC 110633</strain>
    </source>
</reference>
<proteinExistence type="predicted"/>
<feature type="domain" description="ANTAR" evidence="1">
    <location>
        <begin position="125"/>
        <end position="186"/>
    </location>
</feature>
<sequence>MTHITSKTPIIVCCDSLPEQARLSGLLSKDYDNILGCQLAQLEPLMQREPTAKVVVGWQQPTAELRLVVDFCRRKSAPLLIVLKKLSSNDINRLSEKMDYVLMPHDSDFALQPWIEHATLVRARFVSMESEIESLTNKIEERKLIEKAKGLLMKMHNVDEEQAYKALRNSAMQSSQTLAQVAKNLITTLEVLD</sequence>
<dbReference type="Proteomes" id="UP001156669">
    <property type="component" value="Unassembled WGS sequence"/>
</dbReference>
<accession>A0ABQ5Y918</accession>
<dbReference type="InterPro" id="IPR005561">
    <property type="entry name" value="ANTAR"/>
</dbReference>
<dbReference type="Pfam" id="PF03861">
    <property type="entry name" value="ANTAR"/>
    <property type="match status" value="1"/>
</dbReference>
<evidence type="ECO:0000259" key="1">
    <source>
        <dbReference type="PROSITE" id="PS50921"/>
    </source>
</evidence>
<dbReference type="InterPro" id="IPR011006">
    <property type="entry name" value="CheY-like_superfamily"/>
</dbReference>
<dbReference type="Gene3D" id="1.10.10.10">
    <property type="entry name" value="Winged helix-like DNA-binding domain superfamily/Winged helix DNA-binding domain"/>
    <property type="match status" value="1"/>
</dbReference>
<comment type="caution">
    <text evidence="2">The sequence shown here is derived from an EMBL/GenBank/DDBJ whole genome shotgun (WGS) entry which is preliminary data.</text>
</comment>
<dbReference type="InterPro" id="IPR036388">
    <property type="entry name" value="WH-like_DNA-bd_sf"/>
</dbReference>
<evidence type="ECO:0000313" key="3">
    <source>
        <dbReference type="Proteomes" id="UP001156669"/>
    </source>
</evidence>
<dbReference type="SMART" id="SM01012">
    <property type="entry name" value="ANTAR"/>
    <property type="match status" value="1"/>
</dbReference>
<organism evidence="2 3">
    <name type="scientific">Vibrio hyugaensis</name>
    <dbReference type="NCBI Taxonomy" id="1534743"/>
    <lineage>
        <taxon>Bacteria</taxon>
        <taxon>Pseudomonadati</taxon>
        <taxon>Pseudomonadota</taxon>
        <taxon>Gammaproteobacteria</taxon>
        <taxon>Vibrionales</taxon>
        <taxon>Vibrionaceae</taxon>
        <taxon>Vibrio</taxon>
    </lineage>
</organism>
<name>A0ABQ5Y918_9VIBR</name>
<gene>
    <name evidence="2" type="ORF">GCM10007906_34940</name>
</gene>
<dbReference type="RefSeq" id="WP_045402411.1">
    <property type="nucleotide sequence ID" value="NZ_BBLD01000049.1"/>
</dbReference>
<dbReference type="SUPFAM" id="SSF52172">
    <property type="entry name" value="CheY-like"/>
    <property type="match status" value="1"/>
</dbReference>
<dbReference type="PROSITE" id="PS50921">
    <property type="entry name" value="ANTAR"/>
    <property type="match status" value="1"/>
</dbReference>
<dbReference type="EMBL" id="BSOE01000054">
    <property type="protein sequence ID" value="GLR05906.1"/>
    <property type="molecule type" value="Genomic_DNA"/>
</dbReference>
<protein>
    <submittedName>
        <fullName evidence="2">ANTAR domain-containing protein</fullName>
    </submittedName>
</protein>
<keyword evidence="3" id="KW-1185">Reference proteome</keyword>